<keyword evidence="5" id="KW-1185">Reference proteome</keyword>
<evidence type="ECO:0000313" key="5">
    <source>
        <dbReference type="Proteomes" id="UP000287033"/>
    </source>
</evidence>
<dbReference type="OrthoDB" id="17536at2759"/>
<accession>A0A401S4U4</accession>
<gene>
    <name evidence="4" type="ORF">chiPu_0003824</name>
</gene>
<dbReference type="Proteomes" id="UP000287033">
    <property type="component" value="Unassembled WGS sequence"/>
</dbReference>
<dbReference type="PANTHER" id="PTHR15069:SF1">
    <property type="entry name" value="PROTEASOME ASSEMBLY CHAPERONE 1"/>
    <property type="match status" value="1"/>
</dbReference>
<dbReference type="GO" id="GO:0080129">
    <property type="term" value="P:proteasome core complex assembly"/>
    <property type="evidence" value="ECO:0007669"/>
    <property type="project" value="TreeGrafter"/>
</dbReference>
<name>A0A401S4U4_CHIPU</name>
<dbReference type="OMA" id="SVLICQV"/>
<dbReference type="InterPro" id="IPR016565">
    <property type="entry name" value="Proteasome_assmbl_chp_1"/>
</dbReference>
<dbReference type="AlphaFoldDB" id="A0A401S4U4"/>
<reference evidence="4 5" key="1">
    <citation type="journal article" date="2018" name="Nat. Ecol. Evol.">
        <title>Shark genomes provide insights into elasmobranch evolution and the origin of vertebrates.</title>
        <authorList>
            <person name="Hara Y"/>
            <person name="Yamaguchi K"/>
            <person name="Onimaru K"/>
            <person name="Kadota M"/>
            <person name="Koyanagi M"/>
            <person name="Keeley SD"/>
            <person name="Tatsumi K"/>
            <person name="Tanaka K"/>
            <person name="Motone F"/>
            <person name="Kageyama Y"/>
            <person name="Nozu R"/>
            <person name="Adachi N"/>
            <person name="Nishimura O"/>
            <person name="Nakagawa R"/>
            <person name="Tanegashima C"/>
            <person name="Kiyatake I"/>
            <person name="Matsumoto R"/>
            <person name="Murakumo K"/>
            <person name="Nishida K"/>
            <person name="Terakita A"/>
            <person name="Kuratani S"/>
            <person name="Sato K"/>
            <person name="Hyodo S Kuraku.S."/>
        </authorList>
    </citation>
    <scope>NUCLEOTIDE SEQUENCE [LARGE SCALE GENOMIC DNA]</scope>
</reference>
<dbReference type="GO" id="GO:0070628">
    <property type="term" value="F:proteasome binding"/>
    <property type="evidence" value="ECO:0007669"/>
    <property type="project" value="TreeGrafter"/>
</dbReference>
<dbReference type="EMBL" id="BEZZ01000085">
    <property type="protein sequence ID" value="GCC25414.1"/>
    <property type="molecule type" value="Genomic_DNA"/>
</dbReference>
<evidence type="ECO:0000256" key="2">
    <source>
        <dbReference type="ARBA" id="ARBA00019180"/>
    </source>
</evidence>
<dbReference type="STRING" id="137246.A0A401S4U4"/>
<evidence type="ECO:0000313" key="4">
    <source>
        <dbReference type="EMBL" id="GCC25414.1"/>
    </source>
</evidence>
<evidence type="ECO:0000256" key="3">
    <source>
        <dbReference type="ARBA" id="ARBA00023186"/>
    </source>
</evidence>
<dbReference type="GO" id="GO:0005783">
    <property type="term" value="C:endoplasmic reticulum"/>
    <property type="evidence" value="ECO:0007669"/>
    <property type="project" value="InterPro"/>
</dbReference>
<comment type="caution">
    <text evidence="4">The sequence shown here is derived from an EMBL/GenBank/DDBJ whole genome shotgun (WGS) entry which is preliminary data.</text>
</comment>
<proteinExistence type="inferred from homology"/>
<evidence type="ECO:0000256" key="1">
    <source>
        <dbReference type="ARBA" id="ARBA00005261"/>
    </source>
</evidence>
<sequence length="249" mass="27875">MHLRKINIQWSPESRTSTESTTEQRLPCSTFLIAVGQNAVGFLNSFVQCSGSWEIIGAVTLWNERVKGTDTINQQFPTDTSCLLYRLTSNPMILTCHCNCYVAEDQLFQWTEKVFGNIQKRNLNVIVLSSCSVTEYKTPRSTSNISVPFLRALKTSAFQETPHCVLLEQPNVLSGLPAAVLSYCQVKQIPAVLYHCYSDVTTIDSLTIEGFRPVLACKGLSSFVKDTSRSAEILKQLVDMNKIQSNLYT</sequence>
<comment type="similarity">
    <text evidence="1">Belongs to the PSMG1 family.</text>
</comment>
<keyword evidence="3" id="KW-0143">Chaperone</keyword>
<protein>
    <recommendedName>
        <fullName evidence="2">Proteasome assembly chaperone 1</fullName>
    </recommendedName>
</protein>
<organism evidence="4 5">
    <name type="scientific">Chiloscyllium punctatum</name>
    <name type="common">Brownbanded bambooshark</name>
    <name type="synonym">Hemiscyllium punctatum</name>
    <dbReference type="NCBI Taxonomy" id="137246"/>
    <lineage>
        <taxon>Eukaryota</taxon>
        <taxon>Metazoa</taxon>
        <taxon>Chordata</taxon>
        <taxon>Craniata</taxon>
        <taxon>Vertebrata</taxon>
        <taxon>Chondrichthyes</taxon>
        <taxon>Elasmobranchii</taxon>
        <taxon>Galeomorphii</taxon>
        <taxon>Galeoidea</taxon>
        <taxon>Orectolobiformes</taxon>
        <taxon>Hemiscylliidae</taxon>
        <taxon>Chiloscyllium</taxon>
    </lineage>
</organism>
<dbReference type="Pfam" id="PF16094">
    <property type="entry name" value="PAC1"/>
    <property type="match status" value="1"/>
</dbReference>
<dbReference type="PANTHER" id="PTHR15069">
    <property type="entry name" value="PROTEASOME ASSEMBLY CHAPERONE 1"/>
    <property type="match status" value="1"/>
</dbReference>